<reference evidence="1 2" key="1">
    <citation type="submission" date="2014-04" db="EMBL/GenBank/DDBJ databases">
        <authorList>
            <consortium name="DOE Joint Genome Institute"/>
            <person name="Kuo A."/>
            <person name="Ruytinx J."/>
            <person name="Rineau F."/>
            <person name="Colpaert J."/>
            <person name="Kohler A."/>
            <person name="Nagy L.G."/>
            <person name="Floudas D."/>
            <person name="Copeland A."/>
            <person name="Barry K.W."/>
            <person name="Cichocki N."/>
            <person name="Veneault-Fourrey C."/>
            <person name="LaButti K."/>
            <person name="Lindquist E.A."/>
            <person name="Lipzen A."/>
            <person name="Lundell T."/>
            <person name="Morin E."/>
            <person name="Murat C."/>
            <person name="Sun H."/>
            <person name="Tunlid A."/>
            <person name="Henrissat B."/>
            <person name="Grigoriev I.V."/>
            <person name="Hibbett D.S."/>
            <person name="Martin F."/>
            <person name="Nordberg H.P."/>
            <person name="Cantor M.N."/>
            <person name="Hua S.X."/>
        </authorList>
    </citation>
    <scope>NUCLEOTIDE SEQUENCE [LARGE SCALE GENOMIC DNA]</scope>
    <source>
        <strain evidence="1 2">UH-Slu-Lm8-n1</strain>
    </source>
</reference>
<evidence type="ECO:0000313" key="1">
    <source>
        <dbReference type="EMBL" id="KIK37541.1"/>
    </source>
</evidence>
<accession>A0A0D0A7G5</accession>
<dbReference type="HOGENOM" id="CLU_2943366_0_0_1"/>
<sequence>MSLLYQCIPPTLRISTENFHSLSFVDTNCTTSVLPSLLRQIQKQREHRAGCSQAPFDLVS</sequence>
<organism evidence="1 2">
    <name type="scientific">Suillus luteus UH-Slu-Lm8-n1</name>
    <dbReference type="NCBI Taxonomy" id="930992"/>
    <lineage>
        <taxon>Eukaryota</taxon>
        <taxon>Fungi</taxon>
        <taxon>Dikarya</taxon>
        <taxon>Basidiomycota</taxon>
        <taxon>Agaricomycotina</taxon>
        <taxon>Agaricomycetes</taxon>
        <taxon>Agaricomycetidae</taxon>
        <taxon>Boletales</taxon>
        <taxon>Suillineae</taxon>
        <taxon>Suillaceae</taxon>
        <taxon>Suillus</taxon>
    </lineage>
</organism>
<gene>
    <name evidence="1" type="ORF">CY34DRAFT_810219</name>
</gene>
<keyword evidence="2" id="KW-1185">Reference proteome</keyword>
<reference evidence="2" key="2">
    <citation type="submission" date="2015-01" db="EMBL/GenBank/DDBJ databases">
        <title>Evolutionary Origins and Diversification of the Mycorrhizal Mutualists.</title>
        <authorList>
            <consortium name="DOE Joint Genome Institute"/>
            <consortium name="Mycorrhizal Genomics Consortium"/>
            <person name="Kohler A."/>
            <person name="Kuo A."/>
            <person name="Nagy L.G."/>
            <person name="Floudas D."/>
            <person name="Copeland A."/>
            <person name="Barry K.W."/>
            <person name="Cichocki N."/>
            <person name="Veneault-Fourrey C."/>
            <person name="LaButti K."/>
            <person name="Lindquist E.A."/>
            <person name="Lipzen A."/>
            <person name="Lundell T."/>
            <person name="Morin E."/>
            <person name="Murat C."/>
            <person name="Riley R."/>
            <person name="Ohm R."/>
            <person name="Sun H."/>
            <person name="Tunlid A."/>
            <person name="Henrissat B."/>
            <person name="Grigoriev I.V."/>
            <person name="Hibbett D.S."/>
            <person name="Martin F."/>
        </authorList>
    </citation>
    <scope>NUCLEOTIDE SEQUENCE [LARGE SCALE GENOMIC DNA]</scope>
    <source>
        <strain evidence="2">UH-Slu-Lm8-n1</strain>
    </source>
</reference>
<proteinExistence type="predicted"/>
<name>A0A0D0A7G5_9AGAM</name>
<evidence type="ECO:0000313" key="2">
    <source>
        <dbReference type="Proteomes" id="UP000054485"/>
    </source>
</evidence>
<dbReference type="Proteomes" id="UP000054485">
    <property type="component" value="Unassembled WGS sequence"/>
</dbReference>
<protein>
    <submittedName>
        <fullName evidence="1">Uncharacterized protein</fullName>
    </submittedName>
</protein>
<dbReference type="EMBL" id="KN835444">
    <property type="protein sequence ID" value="KIK37541.1"/>
    <property type="molecule type" value="Genomic_DNA"/>
</dbReference>
<dbReference type="AlphaFoldDB" id="A0A0D0A7G5"/>
<dbReference type="InParanoid" id="A0A0D0A7G5"/>